<dbReference type="Gene3D" id="3.30.160.380">
    <property type="entry name" value="Dicer dimerisation domain"/>
    <property type="match status" value="1"/>
</dbReference>
<dbReference type="PROSITE" id="PS50142">
    <property type="entry name" value="RNASE_3_2"/>
    <property type="match status" value="2"/>
</dbReference>
<evidence type="ECO:0000256" key="5">
    <source>
        <dbReference type="ARBA" id="ARBA00022840"/>
    </source>
</evidence>
<feature type="region of interest" description="Disordered" evidence="7">
    <location>
        <begin position="551"/>
        <end position="580"/>
    </location>
</feature>
<evidence type="ECO:0000313" key="11">
    <source>
        <dbReference type="Proteomes" id="UP000243217"/>
    </source>
</evidence>
<accession>A0A1W0AAV9</accession>
<dbReference type="Gene3D" id="3.40.50.300">
    <property type="entry name" value="P-loop containing nucleotide triphosphate hydrolases"/>
    <property type="match status" value="2"/>
</dbReference>
<dbReference type="GO" id="GO:0005524">
    <property type="term" value="F:ATP binding"/>
    <property type="evidence" value="ECO:0007669"/>
    <property type="project" value="UniProtKB-KW"/>
</dbReference>
<keyword evidence="1" id="KW-0677">Repeat</keyword>
<gene>
    <name evidence="10" type="ORF">THRCLA_00657</name>
</gene>
<feature type="domain" description="RNase III" evidence="8">
    <location>
        <begin position="903"/>
        <end position="1018"/>
    </location>
</feature>
<feature type="domain" description="Dicer dsRNA-binding fold" evidence="9">
    <location>
        <begin position="432"/>
        <end position="548"/>
    </location>
</feature>
<dbReference type="GO" id="GO:0003723">
    <property type="term" value="F:RNA binding"/>
    <property type="evidence" value="ECO:0007669"/>
    <property type="project" value="UniProtKB-UniRule"/>
</dbReference>
<evidence type="ECO:0000256" key="7">
    <source>
        <dbReference type="SAM" id="MobiDB-lite"/>
    </source>
</evidence>
<keyword evidence="5" id="KW-0067">ATP-binding</keyword>
<dbReference type="SUPFAM" id="SSF69065">
    <property type="entry name" value="RNase III domain-like"/>
    <property type="match status" value="2"/>
</dbReference>
<dbReference type="GO" id="GO:0004525">
    <property type="term" value="F:ribonuclease III activity"/>
    <property type="evidence" value="ECO:0007669"/>
    <property type="project" value="InterPro"/>
</dbReference>
<proteinExistence type="predicted"/>
<dbReference type="PANTHER" id="PTHR14950">
    <property type="entry name" value="DICER-RELATED"/>
    <property type="match status" value="1"/>
</dbReference>
<dbReference type="InterPro" id="IPR007175">
    <property type="entry name" value="Rpr2/Snm1/Rpp21"/>
</dbReference>
<evidence type="ECO:0000256" key="3">
    <source>
        <dbReference type="ARBA" id="ARBA00022801"/>
    </source>
</evidence>
<dbReference type="Pfam" id="PF03368">
    <property type="entry name" value="Dicer_dimer"/>
    <property type="match status" value="1"/>
</dbReference>
<organism evidence="10 11">
    <name type="scientific">Thraustotheca clavata</name>
    <dbReference type="NCBI Taxonomy" id="74557"/>
    <lineage>
        <taxon>Eukaryota</taxon>
        <taxon>Sar</taxon>
        <taxon>Stramenopiles</taxon>
        <taxon>Oomycota</taxon>
        <taxon>Saprolegniomycetes</taxon>
        <taxon>Saprolegniales</taxon>
        <taxon>Achlyaceae</taxon>
        <taxon>Thraustotheca</taxon>
    </lineage>
</organism>
<evidence type="ECO:0000256" key="1">
    <source>
        <dbReference type="ARBA" id="ARBA00022737"/>
    </source>
</evidence>
<feature type="region of interest" description="Disordered" evidence="7">
    <location>
        <begin position="459"/>
        <end position="479"/>
    </location>
</feature>
<evidence type="ECO:0000313" key="10">
    <source>
        <dbReference type="EMBL" id="OQS07321.1"/>
    </source>
</evidence>
<evidence type="ECO:0000256" key="4">
    <source>
        <dbReference type="ARBA" id="ARBA00022806"/>
    </source>
</evidence>
<evidence type="ECO:0000259" key="8">
    <source>
        <dbReference type="PROSITE" id="PS50142"/>
    </source>
</evidence>
<dbReference type="Proteomes" id="UP000243217">
    <property type="component" value="Unassembled WGS sequence"/>
</dbReference>
<feature type="compositionally biased region" description="Basic and acidic residues" evidence="7">
    <location>
        <begin position="555"/>
        <end position="575"/>
    </location>
</feature>
<dbReference type="Pfam" id="PF00636">
    <property type="entry name" value="Ribonuclease_3"/>
    <property type="match status" value="2"/>
</dbReference>
<comment type="caution">
    <text evidence="10">The sequence shown here is derived from an EMBL/GenBank/DDBJ whole genome shotgun (WGS) entry which is preliminary data.</text>
</comment>
<keyword evidence="4" id="KW-0347">Helicase</keyword>
<protein>
    <submittedName>
        <fullName evidence="10">Dicer-like 1 (DCL1)</fullName>
    </submittedName>
</protein>
<dbReference type="Gene3D" id="1.10.1520.10">
    <property type="entry name" value="Ribonuclease III domain"/>
    <property type="match status" value="2"/>
</dbReference>
<feature type="non-terminal residue" evidence="10">
    <location>
        <position position="1"/>
    </location>
</feature>
<evidence type="ECO:0000259" key="9">
    <source>
        <dbReference type="PROSITE" id="PS51327"/>
    </source>
</evidence>
<dbReference type="CDD" id="cd00593">
    <property type="entry name" value="RIBOc"/>
    <property type="match status" value="2"/>
</dbReference>
<dbReference type="EMBL" id="JNBS01000251">
    <property type="protein sequence ID" value="OQS07321.1"/>
    <property type="molecule type" value="Genomic_DNA"/>
</dbReference>
<dbReference type="GO" id="GO:0004386">
    <property type="term" value="F:helicase activity"/>
    <property type="evidence" value="ECO:0007669"/>
    <property type="project" value="UniProtKB-KW"/>
</dbReference>
<evidence type="ECO:0000256" key="6">
    <source>
        <dbReference type="PROSITE-ProRule" id="PRU00657"/>
    </source>
</evidence>
<feature type="domain" description="RNase III" evidence="8">
    <location>
        <begin position="1081"/>
        <end position="1247"/>
    </location>
</feature>
<dbReference type="SMART" id="SM00535">
    <property type="entry name" value="RIBOc"/>
    <property type="match status" value="2"/>
</dbReference>
<name>A0A1W0AAV9_9STRA</name>
<dbReference type="InterPro" id="IPR000999">
    <property type="entry name" value="RNase_III_dom"/>
</dbReference>
<reference evidence="10 11" key="1">
    <citation type="journal article" date="2014" name="Genome Biol. Evol.">
        <title>The secreted proteins of Achlya hypogyna and Thraustotheca clavata identify the ancestral oomycete secretome and reveal gene acquisitions by horizontal gene transfer.</title>
        <authorList>
            <person name="Misner I."/>
            <person name="Blouin N."/>
            <person name="Leonard G."/>
            <person name="Richards T.A."/>
            <person name="Lane C.E."/>
        </authorList>
    </citation>
    <scope>NUCLEOTIDE SEQUENCE [LARGE SCALE GENOMIC DNA]</scope>
    <source>
        <strain evidence="10 11">ATCC 34112</strain>
    </source>
</reference>
<dbReference type="Pfam" id="PF04032">
    <property type="entry name" value="Rpr2"/>
    <property type="match status" value="1"/>
</dbReference>
<dbReference type="PANTHER" id="PTHR14950:SF37">
    <property type="entry name" value="ENDORIBONUCLEASE DICER"/>
    <property type="match status" value="1"/>
</dbReference>
<dbReference type="InterPro" id="IPR005034">
    <property type="entry name" value="Dicer_dimerisation"/>
</dbReference>
<dbReference type="STRING" id="74557.A0A1W0AAV9"/>
<evidence type="ECO:0000256" key="2">
    <source>
        <dbReference type="ARBA" id="ARBA00022741"/>
    </source>
</evidence>
<keyword evidence="3" id="KW-0378">Hydrolase</keyword>
<keyword evidence="6" id="KW-0694">RNA-binding</keyword>
<dbReference type="InterPro" id="IPR036389">
    <property type="entry name" value="RNase_III_sf"/>
</dbReference>
<keyword evidence="2" id="KW-0547">Nucleotide-binding</keyword>
<feature type="region of interest" description="Disordered" evidence="7">
    <location>
        <begin position="1436"/>
        <end position="1505"/>
    </location>
</feature>
<dbReference type="OrthoDB" id="416741at2759"/>
<dbReference type="InterPro" id="IPR038248">
    <property type="entry name" value="Dicer_dimer_sf"/>
</dbReference>
<dbReference type="GO" id="GO:0006396">
    <property type="term" value="P:RNA processing"/>
    <property type="evidence" value="ECO:0007669"/>
    <property type="project" value="InterPro"/>
</dbReference>
<dbReference type="PROSITE" id="PS51327">
    <property type="entry name" value="DICER_DSRBF"/>
    <property type="match status" value="1"/>
</dbReference>
<dbReference type="InterPro" id="IPR027417">
    <property type="entry name" value="P-loop_NTPase"/>
</dbReference>
<sequence>LPFDHRPKIIAVTTTPLSLLNIPTSKNPLYAYVTAFCLTPLATTTHQDLFAPMFAETFHDVIKPTMIPDALAFLAGLNEKEIDIQEAYLRINLLGVPGVILDETSIAARRERFVNGAKAVYDHLGLWCFFKYILLEFENTIRFCQSSELGNMVQTQNINILHEPVQSETSAMSMKEHFLAIEKAVADAQPLLNWLKDYMDNGIGLTQASPRLHRVVEIYRTFLSNERPLLDVDDGTGEPIETSLKKRTWLFLQRRAHAPLVAEYISAVFSNLPPAIYMQGQGIAGIAQSSTQSSLAELGAYFNNSSSLFLVSTNLNHELDNINRCDLVICMDEVHDQYKLLDIRRCAHPGTGVLKYLVKNNANDISKYKVLFEKMTKLAQSEFDNMPPEKLEQLLQATRPPSKDGSVLQTGTSSQYQLVHDDVQAVLDLSNSINTLNAFCQTLPGMEIYDHRPQYTMKRYPMGSTTTSKRSRSGTKPMEDDDALMRYQYAVSLRLPPMLNIKQHITTPRVDCNKQAKAIAAYLACELLLKKGFLDRTFTSRLQGETYLVRSNLPKGDDKPAKSNDKQPAKPKPLELETQSSYDIPPATANDLGFISFRSLLKENPENATLFLYTFDTLEFLLQFIGKHTSTPWRYEFGTSSCIMEPKLKMVHLKKDPIEITMTSSQVMDTLKFHIMLMRLICFGVDAAIDALKAENPFLEFSSKNDKGYIMVPTNGDGIDTNHLNNVLDKSLLTPAWPLPPVETLDKVICVSNKRRNVTYIIKQVTTTNVGDVAKRVVADHNYWNYTIRRAKSAPGNPILGRWYSKDDLLNARPDQPLLYALELPTALPLLRYITERRNDWTSTAHQKERLVIPDQTFMLLLNKTQYYQAFGLLPLIYEFERKCQMSALMTQIGMEIDWKLLHDATSKPQYEQLETLGDCFLKLESSWFVFQNRWDVSGEGSLHQLRMDVIRNDRLCLISLEHQLHKYMAHPAALDIHPYRFWKPSCTGRTPEPLNAPVKWIADVVEATCGAYVVGCGEAGARHFLRWFGSTVMDDSIYAFPKPYFPNCAPMPREPLPHVLCDEPKLQLLQSHFNDLPQRIQTIESSMRYTFQNKRLLIEALAHPSVAPLILQMDASNAETDKYKGDYERIEFFGDALIEYLVLTYAQVTYTEWQPSSLSLWKGSTVSNNSLGKTAIVAFHIDQCILTGTVKMDPRTMESMRIIKQQYARMKAGLPVDDSELDHVTIPKMYADVLEALIAAVFIDCGRDLTILRDVFLGPLLQVIGAEAVAIVNRHLKPKAVCAAVVLQRLLYLWTSAHAVLIRIPATSAAPDSKKNVALALSHTFASSFVNVLQSLQKNKNTTTPLPRSIADHFCEKCCALLLPGISATVRVVHQKHDAPINHKLARVHLALKRKAKLLHRKYTSSLKRVRNGIVTTCHHCKHTRTQAGAIATRSIKKRKKPEVASVPPPTLTSLTNKAKGGLFGPPPSPPRKLLDGPKKKKKKSGTAPPSALDSFLKTLRPNS</sequence>
<keyword evidence="11" id="KW-1185">Reference proteome</keyword>